<reference evidence="1 2" key="1">
    <citation type="submission" date="2020-09" db="EMBL/GenBank/DDBJ databases">
        <title>Novel species in genus Gordonia.</title>
        <authorList>
            <person name="Zhang G."/>
        </authorList>
    </citation>
    <scope>NUCLEOTIDE SEQUENCE [LARGE SCALE GENOMIC DNA]</scope>
    <source>
        <strain evidence="1 2">ON-33</strain>
    </source>
</reference>
<comment type="caution">
    <text evidence="1">The sequence shown here is derived from an EMBL/GenBank/DDBJ whole genome shotgun (WGS) entry which is preliminary data.</text>
</comment>
<dbReference type="RefSeq" id="WP_190268725.1">
    <property type="nucleotide sequence ID" value="NZ_BAABAD010000005.1"/>
</dbReference>
<gene>
    <name evidence="1" type="ORF">IDF66_22655</name>
</gene>
<proteinExistence type="predicted"/>
<evidence type="ECO:0000313" key="2">
    <source>
        <dbReference type="Proteomes" id="UP000602395"/>
    </source>
</evidence>
<evidence type="ECO:0000313" key="1">
    <source>
        <dbReference type="EMBL" id="MBD1322389.1"/>
    </source>
</evidence>
<evidence type="ECO:0008006" key="3">
    <source>
        <dbReference type="Google" id="ProtNLM"/>
    </source>
</evidence>
<accession>A0ABR7WI03</accession>
<dbReference type="EMBL" id="JACWMS010000006">
    <property type="protein sequence ID" value="MBD1322389.1"/>
    <property type="molecule type" value="Genomic_DNA"/>
</dbReference>
<keyword evidence="2" id="KW-1185">Reference proteome</keyword>
<organism evidence="1 2">
    <name type="scientific">Gordonia hankookensis</name>
    <dbReference type="NCBI Taxonomy" id="589403"/>
    <lineage>
        <taxon>Bacteria</taxon>
        <taxon>Bacillati</taxon>
        <taxon>Actinomycetota</taxon>
        <taxon>Actinomycetes</taxon>
        <taxon>Mycobacteriales</taxon>
        <taxon>Gordoniaceae</taxon>
        <taxon>Gordonia</taxon>
    </lineage>
</organism>
<dbReference type="Proteomes" id="UP000602395">
    <property type="component" value="Unassembled WGS sequence"/>
</dbReference>
<sequence length="198" mass="21727">MLLPATTAQGVADGTIDLAFRRWKVPRVTVGSTFVSSAGVVEIVSVAQIRADDITDDDARRAGFDSPAKAIGKLRANDDPIFRVGLRWAGPDPRIALREDDALSDDDIDDLLTRLARLDARSSHGPWTRATLDVIARRPAVVSTELATELGRERPDFKLDVRKLKKLGLTNSLDVGYELSPRGRALLDRIDTIHVRGH</sequence>
<name>A0ABR7WI03_9ACTN</name>
<protein>
    <recommendedName>
        <fullName evidence="3">ASCH domain-containing protein</fullName>
    </recommendedName>
</protein>